<dbReference type="Proteomes" id="UP000279307">
    <property type="component" value="Chromosome 12"/>
</dbReference>
<evidence type="ECO:0000313" key="3">
    <source>
        <dbReference type="Proteomes" id="UP000279307"/>
    </source>
</evidence>
<gene>
    <name evidence="2" type="ORF">DMN91_011737</name>
</gene>
<dbReference type="FunFam" id="2.20.100.10:FF:000001">
    <property type="entry name" value="semaphorin-5A isoform X1"/>
    <property type="match status" value="1"/>
</dbReference>
<sequence>MILRIGCHIENTQTNRYTRILPLSTWSKEKILTPDRLVLMVRAKGVVLIPLLLLPATPGFYMLTLGERGQWIYFLKNTYPSAKVYHKQRSPKPIFTTNSWTNITINWSDDIIDVFCNETIVFHYVHRQPLIFYFFSLAVDPGSWATWSANCIPSDIDGPPLDGGWSEWGPWACSASCNGGIGTRKRYCNSPEPNVRGEPCLGPSSMTGRCNTILCGDITDGIFELSEY</sequence>
<proteinExistence type="predicted"/>
<dbReference type="OrthoDB" id="1915767at2759"/>
<protein>
    <submittedName>
        <fullName evidence="2">Uncharacterized protein</fullName>
    </submittedName>
</protein>
<comment type="caution">
    <text evidence="2">The sequence shown here is derived from an EMBL/GenBank/DDBJ whole genome shotgun (WGS) entry which is preliminary data.</text>
</comment>
<dbReference type="PANTHER" id="PTHR16311">
    <property type="entry name" value="THROMBOSPONDIN TYPE I DOMAIN-CONTAINING 1"/>
    <property type="match status" value="1"/>
</dbReference>
<dbReference type="Pfam" id="PF00090">
    <property type="entry name" value="TSP_1"/>
    <property type="match status" value="1"/>
</dbReference>
<dbReference type="PANTHER" id="PTHR16311:SF3">
    <property type="entry name" value="THROMBOSPONDIN TYPE-1 DOMAIN-CONTAINING PROTEIN 1"/>
    <property type="match status" value="1"/>
</dbReference>
<evidence type="ECO:0000313" key="2">
    <source>
        <dbReference type="EMBL" id="RLU15979.1"/>
    </source>
</evidence>
<organism evidence="2 3">
    <name type="scientific">Ooceraea biroi</name>
    <name type="common">Clonal raider ant</name>
    <name type="synonym">Cerapachys biroi</name>
    <dbReference type="NCBI Taxonomy" id="2015173"/>
    <lineage>
        <taxon>Eukaryota</taxon>
        <taxon>Metazoa</taxon>
        <taxon>Ecdysozoa</taxon>
        <taxon>Arthropoda</taxon>
        <taxon>Hexapoda</taxon>
        <taxon>Insecta</taxon>
        <taxon>Pterygota</taxon>
        <taxon>Neoptera</taxon>
        <taxon>Endopterygota</taxon>
        <taxon>Hymenoptera</taxon>
        <taxon>Apocrita</taxon>
        <taxon>Aculeata</taxon>
        <taxon>Formicoidea</taxon>
        <taxon>Formicidae</taxon>
        <taxon>Dorylinae</taxon>
        <taxon>Ooceraea</taxon>
    </lineage>
</organism>
<dbReference type="SMART" id="SM00209">
    <property type="entry name" value="TSP1"/>
    <property type="match status" value="1"/>
</dbReference>
<accession>A0A3L8D6U4</accession>
<keyword evidence="1" id="KW-1015">Disulfide bond</keyword>
<dbReference type="Gene3D" id="2.20.100.10">
    <property type="entry name" value="Thrombospondin type-1 (TSP1) repeat"/>
    <property type="match status" value="1"/>
</dbReference>
<evidence type="ECO:0000256" key="1">
    <source>
        <dbReference type="ARBA" id="ARBA00023157"/>
    </source>
</evidence>
<dbReference type="InterPro" id="IPR000884">
    <property type="entry name" value="TSP1_rpt"/>
</dbReference>
<dbReference type="InterPro" id="IPR036383">
    <property type="entry name" value="TSP1_rpt_sf"/>
</dbReference>
<dbReference type="PROSITE" id="PS50092">
    <property type="entry name" value="TSP1"/>
    <property type="match status" value="1"/>
</dbReference>
<dbReference type="AlphaFoldDB" id="A0A3L8D6U4"/>
<dbReference type="GO" id="GO:0071944">
    <property type="term" value="C:cell periphery"/>
    <property type="evidence" value="ECO:0007669"/>
    <property type="project" value="TreeGrafter"/>
</dbReference>
<dbReference type="SUPFAM" id="SSF82895">
    <property type="entry name" value="TSP-1 type 1 repeat"/>
    <property type="match status" value="1"/>
</dbReference>
<dbReference type="EMBL" id="QOIP01000012">
    <property type="protein sequence ID" value="RLU15979.1"/>
    <property type="molecule type" value="Genomic_DNA"/>
</dbReference>
<reference evidence="2 3" key="1">
    <citation type="journal article" date="2018" name="Genome Res.">
        <title>The genomic architecture and molecular evolution of ant odorant receptors.</title>
        <authorList>
            <person name="McKenzie S.K."/>
            <person name="Kronauer D.J.C."/>
        </authorList>
    </citation>
    <scope>NUCLEOTIDE SEQUENCE [LARGE SCALE GENOMIC DNA]</scope>
    <source>
        <strain evidence="2">Clonal line C1</strain>
    </source>
</reference>
<name>A0A3L8D6U4_OOCBI</name>
<dbReference type="InterPro" id="IPR038877">
    <property type="entry name" value="THSD1"/>
</dbReference>